<evidence type="ECO:0000313" key="2">
    <source>
        <dbReference type="EMBL" id="AVK75040.1"/>
    </source>
</evidence>
<organism evidence="2">
    <name type="scientific">Pandoravirus quercus</name>
    <dbReference type="NCBI Taxonomy" id="2107709"/>
    <lineage>
        <taxon>Viruses</taxon>
        <taxon>Pandoravirus</taxon>
    </lineage>
</organism>
<reference evidence="2" key="1">
    <citation type="journal article" date="2018" name="Nat. Commun.">
        <title>Diversity and evolution of the emerging Pandoraviridae family.</title>
        <authorList>
            <person name="Legendre M."/>
            <person name="Fabre E."/>
            <person name="Poirot O."/>
            <person name="Jeudy S."/>
            <person name="Lartigue A."/>
            <person name="Alempic J.M."/>
            <person name="Beucher L."/>
            <person name="Philippe N."/>
            <person name="Bertaux L."/>
            <person name="Christo-Foroux E."/>
            <person name="Labadie K."/>
            <person name="Coute Y."/>
            <person name="Abergel C."/>
            <person name="Claverie J.M."/>
        </authorList>
    </citation>
    <scope>NUCLEOTIDE SEQUENCE [LARGE SCALE GENOMIC DNA]</scope>
    <source>
        <strain evidence="2">Quercus</strain>
    </source>
</reference>
<gene>
    <name evidence="2" type="ORF">pqer_cds_618</name>
</gene>
<feature type="region of interest" description="Disordered" evidence="1">
    <location>
        <begin position="1"/>
        <end position="60"/>
    </location>
</feature>
<dbReference type="KEGG" id="vg:36844181"/>
<name>A0A2U7U9I7_9VIRU</name>
<dbReference type="RefSeq" id="YP_009483309.1">
    <property type="nucleotide sequence ID" value="NC_037667.1"/>
</dbReference>
<proteinExistence type="predicted"/>
<dbReference type="GeneID" id="36844181"/>
<dbReference type="Proteomes" id="UP000248852">
    <property type="component" value="Segment"/>
</dbReference>
<feature type="compositionally biased region" description="Polar residues" evidence="1">
    <location>
        <begin position="1"/>
        <end position="15"/>
    </location>
</feature>
<protein>
    <submittedName>
        <fullName evidence="2">Uncharacterized protein</fullName>
    </submittedName>
</protein>
<evidence type="ECO:0000256" key="1">
    <source>
        <dbReference type="SAM" id="MobiDB-lite"/>
    </source>
</evidence>
<accession>A0A2U7U9I7</accession>
<sequence length="101" mass="11262">MFASANSSRTSTPSQTKRRPLPDDDSEPFPEIRRMNRYNPPVASAPSSGDATKVHPIKSEPEISVSRARMLALAATRDEVLTNEEYNLENDMWNKTAKNIG</sequence>
<dbReference type="EMBL" id="MG011689">
    <property type="protein sequence ID" value="AVK75040.1"/>
    <property type="molecule type" value="Genomic_DNA"/>
</dbReference>